<dbReference type="InterPro" id="IPR036526">
    <property type="entry name" value="C-N_Hydrolase_sf"/>
</dbReference>
<dbReference type="CDD" id="cd07572">
    <property type="entry name" value="nit"/>
    <property type="match status" value="1"/>
</dbReference>
<keyword evidence="1" id="KW-0378">Hydrolase</keyword>
<feature type="domain" description="CN hydrolase" evidence="2">
    <location>
        <begin position="11"/>
        <end position="260"/>
    </location>
</feature>
<organism evidence="3 4">
    <name type="scientific">Smittium megazygosporum</name>
    <dbReference type="NCBI Taxonomy" id="133381"/>
    <lineage>
        <taxon>Eukaryota</taxon>
        <taxon>Fungi</taxon>
        <taxon>Fungi incertae sedis</taxon>
        <taxon>Zoopagomycota</taxon>
        <taxon>Kickxellomycotina</taxon>
        <taxon>Harpellomycetes</taxon>
        <taxon>Harpellales</taxon>
        <taxon>Legeriomycetaceae</taxon>
        <taxon>Smittium</taxon>
    </lineage>
</organism>
<reference evidence="3 4" key="1">
    <citation type="journal article" date="2018" name="MBio">
        <title>Comparative Genomics Reveals the Core Gene Toolbox for the Fungus-Insect Symbiosis.</title>
        <authorList>
            <person name="Wang Y."/>
            <person name="Stata M."/>
            <person name="Wang W."/>
            <person name="Stajich J.E."/>
            <person name="White M.M."/>
            <person name="Moncalvo J.M."/>
        </authorList>
    </citation>
    <scope>NUCLEOTIDE SEQUENCE [LARGE SCALE GENOMIC DNA]</scope>
    <source>
        <strain evidence="3 4">SC-DP-2</strain>
    </source>
</reference>
<name>A0A2T9ZBA9_9FUNG</name>
<accession>A0A2T9ZBA9</accession>
<dbReference type="Proteomes" id="UP000245609">
    <property type="component" value="Unassembled WGS sequence"/>
</dbReference>
<dbReference type="SUPFAM" id="SSF56317">
    <property type="entry name" value="Carbon-nitrogen hydrolase"/>
    <property type="match status" value="1"/>
</dbReference>
<dbReference type="GO" id="GO:0016811">
    <property type="term" value="F:hydrolase activity, acting on carbon-nitrogen (but not peptide) bonds, in linear amides"/>
    <property type="evidence" value="ECO:0007669"/>
    <property type="project" value="InterPro"/>
</dbReference>
<dbReference type="PANTHER" id="PTHR23088:SF27">
    <property type="entry name" value="DEAMINATED GLUTATHIONE AMIDASE"/>
    <property type="match status" value="1"/>
</dbReference>
<evidence type="ECO:0000313" key="4">
    <source>
        <dbReference type="Proteomes" id="UP000245609"/>
    </source>
</evidence>
<dbReference type="PROSITE" id="PS01227">
    <property type="entry name" value="UPF0012"/>
    <property type="match status" value="1"/>
</dbReference>
<keyword evidence="4" id="KW-1185">Reference proteome</keyword>
<dbReference type="PANTHER" id="PTHR23088">
    <property type="entry name" value="NITRILASE-RELATED"/>
    <property type="match status" value="1"/>
</dbReference>
<dbReference type="STRING" id="133381.A0A2T9ZBA9"/>
<evidence type="ECO:0000313" key="3">
    <source>
        <dbReference type="EMBL" id="PVV01845.1"/>
    </source>
</evidence>
<dbReference type="InterPro" id="IPR003010">
    <property type="entry name" value="C-N_Hydrolase"/>
</dbReference>
<comment type="caution">
    <text evidence="3">The sequence shown here is derived from an EMBL/GenBank/DDBJ whole genome shotgun (WGS) entry which is preliminary data.</text>
</comment>
<dbReference type="InterPro" id="IPR001110">
    <property type="entry name" value="UPF0012_CS"/>
</dbReference>
<proteinExistence type="predicted"/>
<evidence type="ECO:0000256" key="1">
    <source>
        <dbReference type="ARBA" id="ARBA00022801"/>
    </source>
</evidence>
<dbReference type="OrthoDB" id="10250282at2759"/>
<dbReference type="PROSITE" id="PS50263">
    <property type="entry name" value="CN_HYDROLASE"/>
    <property type="match status" value="1"/>
</dbReference>
<dbReference type="AlphaFoldDB" id="A0A2T9ZBA9"/>
<dbReference type="Gene3D" id="3.60.110.10">
    <property type="entry name" value="Carbon-nitrogen hydrolase"/>
    <property type="match status" value="1"/>
</dbReference>
<dbReference type="EMBL" id="MBFS01000765">
    <property type="protein sequence ID" value="PVV01845.1"/>
    <property type="molecule type" value="Genomic_DNA"/>
</dbReference>
<dbReference type="InterPro" id="IPR045254">
    <property type="entry name" value="Nit1/2_C-N_Hydrolase"/>
</dbReference>
<sequence>MSVSQSAGRRAFASVAQFCATDSVSSNLKICLSLITEGAKRGSNMIFFPEASDYIASNKTQIAELAEPLSGSFMSAITKSAKENKVWLSIGIHEKTPDSPKPYNSNVLIDDSGEIVSVYRKLHLFKVSIENGPQLSENHHILEGLKICPPVQTPVGKLGLAICYDVRFPELASTLRDMGAHGITYPSVFTEKTGAAHWDVLMRARAIETQTYVYASAQIGNHNHKRSSYGNSMIVDPWGTVIARCPLDTNPCLSTAEINLDYLELVRSQLPVYNSKRLDIFNSS</sequence>
<dbReference type="Pfam" id="PF00795">
    <property type="entry name" value="CN_hydrolase"/>
    <property type="match status" value="1"/>
</dbReference>
<gene>
    <name evidence="3" type="ORF">BB560_003724</name>
</gene>
<evidence type="ECO:0000259" key="2">
    <source>
        <dbReference type="PROSITE" id="PS50263"/>
    </source>
</evidence>
<protein>
    <recommendedName>
        <fullName evidence="2">CN hydrolase domain-containing protein</fullName>
    </recommendedName>
</protein>